<keyword evidence="1" id="KW-0378">Hydrolase</keyword>
<dbReference type="PROSITE" id="PS01229">
    <property type="entry name" value="COF_2"/>
    <property type="match status" value="1"/>
</dbReference>
<dbReference type="Pfam" id="PF08282">
    <property type="entry name" value="Hydrolase_3"/>
    <property type="match status" value="1"/>
</dbReference>
<dbReference type="Gene3D" id="3.40.50.1000">
    <property type="entry name" value="HAD superfamily/HAD-like"/>
    <property type="match status" value="1"/>
</dbReference>
<name>A0ABN2IRZ5_9ACTN</name>
<reference evidence="1 2" key="1">
    <citation type="journal article" date="2019" name="Int. J. Syst. Evol. Microbiol.">
        <title>The Global Catalogue of Microorganisms (GCM) 10K type strain sequencing project: providing services to taxonomists for standard genome sequencing and annotation.</title>
        <authorList>
            <consortium name="The Broad Institute Genomics Platform"/>
            <consortium name="The Broad Institute Genome Sequencing Center for Infectious Disease"/>
            <person name="Wu L."/>
            <person name="Ma J."/>
        </authorList>
    </citation>
    <scope>NUCLEOTIDE SEQUENCE [LARGE SCALE GENOMIC DNA]</scope>
    <source>
        <strain evidence="1 2">JCM 14307</strain>
    </source>
</reference>
<comment type="caution">
    <text evidence="1">The sequence shown here is derived from an EMBL/GenBank/DDBJ whole genome shotgun (WGS) entry which is preliminary data.</text>
</comment>
<dbReference type="PANTHER" id="PTHR10000">
    <property type="entry name" value="PHOSPHOSERINE PHOSPHATASE"/>
    <property type="match status" value="1"/>
</dbReference>
<dbReference type="InterPro" id="IPR006379">
    <property type="entry name" value="HAD-SF_hydro_IIB"/>
</dbReference>
<dbReference type="Gene3D" id="3.30.1240.10">
    <property type="match status" value="1"/>
</dbReference>
<dbReference type="SUPFAM" id="SSF56784">
    <property type="entry name" value="HAD-like"/>
    <property type="match status" value="1"/>
</dbReference>
<accession>A0ABN2IRZ5</accession>
<dbReference type="NCBIfam" id="TIGR01484">
    <property type="entry name" value="HAD-SF-IIB"/>
    <property type="match status" value="1"/>
</dbReference>
<dbReference type="SFLD" id="SFLDS00003">
    <property type="entry name" value="Haloacid_Dehalogenase"/>
    <property type="match status" value="1"/>
</dbReference>
<dbReference type="PANTHER" id="PTHR10000:SF8">
    <property type="entry name" value="HAD SUPERFAMILY HYDROLASE-LIKE, TYPE 3"/>
    <property type="match status" value="1"/>
</dbReference>
<dbReference type="RefSeq" id="WP_344161327.1">
    <property type="nucleotide sequence ID" value="NZ_BAAANF010000022.1"/>
</dbReference>
<dbReference type="GO" id="GO:0016787">
    <property type="term" value="F:hydrolase activity"/>
    <property type="evidence" value="ECO:0007669"/>
    <property type="project" value="UniProtKB-KW"/>
</dbReference>
<dbReference type="Proteomes" id="UP001500280">
    <property type="component" value="Unassembled WGS sequence"/>
</dbReference>
<sequence>MTDPQPSGAVGRGRYQPAPFRPTAVALDIDGTLIDHDEMLSPAVVDAVRRASAQVPVFLATGRAWSTTKPVADRFGLPDGGIVVVSNGARTMRYPTGEVLDERTFDPRTVIASVREHAPNARMAVEEYDGTYLVTAPFPDGDLGKNAKIRVVGDDELAPEPVTRLIIRDPEQSEADFVRLAERLGLHGVGYFVGWTAWLDIAPEGVDKSTGLKVALAQYDLDASGLLAIGDGRNDIEMLTFAGHGVAMGSAPDEVKSAADEVTKSVTDDGVAAVLNRYF</sequence>
<dbReference type="EMBL" id="BAAANF010000022">
    <property type="protein sequence ID" value="GAA1710261.1"/>
    <property type="molecule type" value="Genomic_DNA"/>
</dbReference>
<dbReference type="InterPro" id="IPR023214">
    <property type="entry name" value="HAD_sf"/>
</dbReference>
<evidence type="ECO:0000313" key="1">
    <source>
        <dbReference type="EMBL" id="GAA1710261.1"/>
    </source>
</evidence>
<keyword evidence="2" id="KW-1185">Reference proteome</keyword>
<dbReference type="SFLD" id="SFLDG01140">
    <property type="entry name" value="C2.B:_Phosphomannomutase_and_P"/>
    <property type="match status" value="1"/>
</dbReference>
<protein>
    <submittedName>
        <fullName evidence="1">HAD family hydrolase</fullName>
    </submittedName>
</protein>
<gene>
    <name evidence="1" type="ORF">GCM10009745_67830</name>
</gene>
<organism evidence="1 2">
    <name type="scientific">Kribbella yunnanensis</name>
    <dbReference type="NCBI Taxonomy" id="190194"/>
    <lineage>
        <taxon>Bacteria</taxon>
        <taxon>Bacillati</taxon>
        <taxon>Actinomycetota</taxon>
        <taxon>Actinomycetes</taxon>
        <taxon>Propionibacteriales</taxon>
        <taxon>Kribbellaceae</taxon>
        <taxon>Kribbella</taxon>
    </lineage>
</organism>
<proteinExistence type="predicted"/>
<dbReference type="InterPro" id="IPR036412">
    <property type="entry name" value="HAD-like_sf"/>
</dbReference>
<evidence type="ECO:0000313" key="2">
    <source>
        <dbReference type="Proteomes" id="UP001500280"/>
    </source>
</evidence>